<dbReference type="CDD" id="cd16378">
    <property type="entry name" value="CcmH_N"/>
    <property type="match status" value="1"/>
</dbReference>
<organism evidence="8 9">
    <name type="scientific">Allohahella marinimesophila</name>
    <dbReference type="NCBI Taxonomy" id="1054972"/>
    <lineage>
        <taxon>Bacteria</taxon>
        <taxon>Pseudomonadati</taxon>
        <taxon>Pseudomonadota</taxon>
        <taxon>Gammaproteobacteria</taxon>
        <taxon>Oceanospirillales</taxon>
        <taxon>Hahellaceae</taxon>
        <taxon>Allohahella</taxon>
    </lineage>
</organism>
<dbReference type="Gene3D" id="1.10.8.640">
    <property type="entry name" value="Cytochrome C biogenesis protein"/>
    <property type="match status" value="1"/>
</dbReference>
<evidence type="ECO:0000313" key="9">
    <source>
        <dbReference type="Proteomes" id="UP001501337"/>
    </source>
</evidence>
<evidence type="ECO:0000313" key="8">
    <source>
        <dbReference type="EMBL" id="GAA3950043.1"/>
    </source>
</evidence>
<evidence type="ECO:0000259" key="7">
    <source>
        <dbReference type="Pfam" id="PF03918"/>
    </source>
</evidence>
<feature type="domain" description="CcmH/CycL/Ccl2/NrfF N-terminal" evidence="7">
    <location>
        <begin position="9"/>
        <end position="153"/>
    </location>
</feature>
<keyword evidence="5 6" id="KW-0408">Iron</keyword>
<proteinExistence type="inferred from homology"/>
<name>A0ABP7NN23_9GAMM</name>
<accession>A0ABP7NN23</accession>
<evidence type="ECO:0000256" key="6">
    <source>
        <dbReference type="RuleBase" id="RU364112"/>
    </source>
</evidence>
<dbReference type="Proteomes" id="UP001501337">
    <property type="component" value="Unassembled WGS sequence"/>
</dbReference>
<keyword evidence="9" id="KW-1185">Reference proteome</keyword>
<comment type="similarity">
    <text evidence="1 6">Belongs to the CcmH/CycL/Ccl2/NrfF family.</text>
</comment>
<feature type="transmembrane region" description="Helical" evidence="6">
    <location>
        <begin position="104"/>
        <end position="125"/>
    </location>
</feature>
<dbReference type="InterPro" id="IPR038297">
    <property type="entry name" value="CcmH/CycL/NrfF/Ccl2_sf"/>
</dbReference>
<dbReference type="RefSeq" id="WP_344803205.1">
    <property type="nucleotide sequence ID" value="NZ_BAABBO010000001.1"/>
</dbReference>
<evidence type="ECO:0000256" key="3">
    <source>
        <dbReference type="ARBA" id="ARBA00022723"/>
    </source>
</evidence>
<keyword evidence="2 6" id="KW-0349">Heme</keyword>
<keyword evidence="6" id="KW-1133">Transmembrane helix</keyword>
<dbReference type="InterPro" id="IPR005616">
    <property type="entry name" value="CcmH/CycL/Ccl2/NrfF_N"/>
</dbReference>
<protein>
    <recommendedName>
        <fullName evidence="6">Cytochrome c-type biogenesis protein</fullName>
    </recommendedName>
</protein>
<sequence>MTRLLRTLMMLMVMSLSGHLPAAIYEFSSPELQERFEELVYELRCPKCQNQNIADSNSPLASDLRDEVQRLLEDGYSDEAIRNHMTDRYGEFVLYKPQVNERTAILWFGPAAAVLTALIGLFWWLRVKARRDHVAAEAAPQVDEMDEQRLAELKRQAADYEVRRD</sequence>
<comment type="function">
    <text evidence="6">Possible subunit of a heme lyase.</text>
</comment>
<comment type="caution">
    <text evidence="8">The sequence shown here is derived from an EMBL/GenBank/DDBJ whole genome shotgun (WGS) entry which is preliminary data.</text>
</comment>
<evidence type="ECO:0000256" key="4">
    <source>
        <dbReference type="ARBA" id="ARBA00022729"/>
    </source>
</evidence>
<dbReference type="PANTHER" id="PTHR47870:SF4">
    <property type="entry name" value="CYTOCHROME C-TYPE BIOGENESIS PROTEIN CYCH"/>
    <property type="match status" value="1"/>
</dbReference>
<dbReference type="InterPro" id="IPR051263">
    <property type="entry name" value="C-type_cytochrome_biogenesis"/>
</dbReference>
<keyword evidence="6" id="KW-0812">Transmembrane</keyword>
<dbReference type="Pfam" id="PF03918">
    <property type="entry name" value="CcmH"/>
    <property type="match status" value="1"/>
</dbReference>
<feature type="signal peptide" evidence="6">
    <location>
        <begin position="1"/>
        <end position="22"/>
    </location>
</feature>
<dbReference type="PANTHER" id="PTHR47870">
    <property type="entry name" value="CYTOCHROME C-TYPE BIOGENESIS PROTEIN CCMH"/>
    <property type="match status" value="1"/>
</dbReference>
<dbReference type="EMBL" id="BAABBO010000001">
    <property type="protein sequence ID" value="GAA3950043.1"/>
    <property type="molecule type" value="Genomic_DNA"/>
</dbReference>
<keyword evidence="6" id="KW-0472">Membrane</keyword>
<keyword evidence="4 6" id="KW-0732">Signal</keyword>
<evidence type="ECO:0000256" key="2">
    <source>
        <dbReference type="ARBA" id="ARBA00022617"/>
    </source>
</evidence>
<keyword evidence="3 6" id="KW-0479">Metal-binding</keyword>
<gene>
    <name evidence="8" type="ORF">GCM10022278_06420</name>
</gene>
<feature type="chain" id="PRO_5044984879" description="Cytochrome c-type biogenesis protein" evidence="6">
    <location>
        <begin position="23"/>
        <end position="165"/>
    </location>
</feature>
<evidence type="ECO:0000256" key="1">
    <source>
        <dbReference type="ARBA" id="ARBA00010342"/>
    </source>
</evidence>
<evidence type="ECO:0000256" key="5">
    <source>
        <dbReference type="ARBA" id="ARBA00023004"/>
    </source>
</evidence>
<reference evidence="9" key="1">
    <citation type="journal article" date="2019" name="Int. J. Syst. Evol. Microbiol.">
        <title>The Global Catalogue of Microorganisms (GCM) 10K type strain sequencing project: providing services to taxonomists for standard genome sequencing and annotation.</title>
        <authorList>
            <consortium name="The Broad Institute Genomics Platform"/>
            <consortium name="The Broad Institute Genome Sequencing Center for Infectious Disease"/>
            <person name="Wu L."/>
            <person name="Ma J."/>
        </authorList>
    </citation>
    <scope>NUCLEOTIDE SEQUENCE [LARGE SCALE GENOMIC DNA]</scope>
    <source>
        <strain evidence="9">JCM 17555</strain>
    </source>
</reference>